<dbReference type="EMBL" id="KB741084">
    <property type="protein sequence ID" value="ENN74021.1"/>
    <property type="molecule type" value="Genomic_DNA"/>
</dbReference>
<dbReference type="GO" id="GO:0048488">
    <property type="term" value="P:synaptic vesicle endocytosis"/>
    <property type="evidence" value="ECO:0007669"/>
    <property type="project" value="TreeGrafter"/>
</dbReference>
<reference evidence="2" key="1">
    <citation type="journal article" date="2013" name="Genome Biol.">
        <title>Draft genome of the mountain pine beetle, Dendroctonus ponderosae Hopkins, a major forest pest.</title>
        <authorList>
            <person name="Keeling C.I."/>
            <person name="Yuen M.M."/>
            <person name="Liao N.Y."/>
            <person name="Docking T.R."/>
            <person name="Chan S.K."/>
            <person name="Taylor G.A."/>
            <person name="Palmquist D.L."/>
            <person name="Jackman S.D."/>
            <person name="Nguyen A."/>
            <person name="Li M."/>
            <person name="Henderson H."/>
            <person name="Janes J.K."/>
            <person name="Zhao Y."/>
            <person name="Pandoh P."/>
            <person name="Moore R."/>
            <person name="Sperling F.A."/>
            <person name="Huber D.P."/>
            <person name="Birol I."/>
            <person name="Jones S.J."/>
            <person name="Bohlmann J."/>
        </authorList>
    </citation>
    <scope>NUCLEOTIDE SEQUENCE</scope>
</reference>
<name>N6U0A3_DENPD</name>
<evidence type="ECO:0000256" key="1">
    <source>
        <dbReference type="SAM" id="MobiDB-lite"/>
    </source>
</evidence>
<dbReference type="InterPro" id="IPR033616">
    <property type="entry name" value="BLTP1"/>
</dbReference>
<feature type="compositionally biased region" description="Polar residues" evidence="1">
    <location>
        <begin position="159"/>
        <end position="169"/>
    </location>
</feature>
<organism evidence="2">
    <name type="scientific">Dendroctonus ponderosae</name>
    <name type="common">Mountain pine beetle</name>
    <dbReference type="NCBI Taxonomy" id="77166"/>
    <lineage>
        <taxon>Eukaryota</taxon>
        <taxon>Metazoa</taxon>
        <taxon>Ecdysozoa</taxon>
        <taxon>Arthropoda</taxon>
        <taxon>Hexapoda</taxon>
        <taxon>Insecta</taxon>
        <taxon>Pterygota</taxon>
        <taxon>Neoptera</taxon>
        <taxon>Endopterygota</taxon>
        <taxon>Coleoptera</taxon>
        <taxon>Polyphaga</taxon>
        <taxon>Cucujiformia</taxon>
        <taxon>Curculionidae</taxon>
        <taxon>Scolytinae</taxon>
        <taxon>Dendroctonus</taxon>
    </lineage>
</organism>
<dbReference type="HOGENOM" id="CLU_827077_0_0_1"/>
<feature type="compositionally biased region" description="Polar residues" evidence="1">
    <location>
        <begin position="181"/>
        <end position="191"/>
    </location>
</feature>
<dbReference type="PANTHER" id="PTHR31640:SF1">
    <property type="entry name" value="BRIDGE-LIKE LIPID TRANSFER PROTEIN FAMILY MEMBER 1"/>
    <property type="match status" value="1"/>
</dbReference>
<feature type="non-terminal residue" evidence="2">
    <location>
        <position position="1"/>
    </location>
</feature>
<evidence type="ECO:0000313" key="2">
    <source>
        <dbReference type="EMBL" id="ENN74021.1"/>
    </source>
</evidence>
<feature type="compositionally biased region" description="Basic and acidic residues" evidence="1">
    <location>
        <begin position="171"/>
        <end position="180"/>
    </location>
</feature>
<dbReference type="GO" id="GO:0098793">
    <property type="term" value="C:presynapse"/>
    <property type="evidence" value="ECO:0007669"/>
    <property type="project" value="GOC"/>
</dbReference>
<dbReference type="AlphaFoldDB" id="N6U0A3"/>
<feature type="region of interest" description="Disordered" evidence="1">
    <location>
        <begin position="159"/>
        <end position="201"/>
    </location>
</feature>
<dbReference type="OrthoDB" id="10051416at2759"/>
<dbReference type="PANTHER" id="PTHR31640">
    <property type="entry name" value="TRANSMEMBRANE PROTEIN KIAA1109"/>
    <property type="match status" value="1"/>
</dbReference>
<gene>
    <name evidence="2" type="ORF">YQE_09411</name>
</gene>
<accession>N6U0A3</accession>
<protein>
    <submittedName>
        <fullName evidence="2">Uncharacterized protein</fullName>
    </submittedName>
</protein>
<sequence>MSLRQLVWHPHKYNHSKQNMDSLDLWLEVGAVNFGPLIIESAISTDIKEQNMYQTQQKFLKMHDDKLKKLWFLWPDLNKTSGKCGCTGGCMFFGNNRNGPRFFKPCRKDLEEGVNIAAFRISEPGRDPGYGQSILHGNALIFRTPPYIINQITLQGSFNTTENAPNGSNPRHVEKEKSVEQDGQQNSILSNSERKNSLRFSSTSIKSTVTKEVPYSRLVDTSPLNLPTKLDSDSKLHSDKSKLGVMETAELQPKNSASDSKLAVDYFTTTSDIKSEVSSIKSDILNMKSDIYGRNAIESTTPQMSASFNASESHHSLGGLISNEEKLLKEDIYVKK</sequence>
<proteinExistence type="predicted"/>